<evidence type="ECO:0000313" key="5">
    <source>
        <dbReference type="Proteomes" id="UP000223606"/>
    </source>
</evidence>
<evidence type="ECO:0000256" key="1">
    <source>
        <dbReference type="ARBA" id="ARBA00008898"/>
    </source>
</evidence>
<dbReference type="KEGG" id="hdi:HDIA_2127"/>
<proteinExistence type="inferred from homology"/>
<dbReference type="InterPro" id="IPR050268">
    <property type="entry name" value="NADH-dep_flavin_reductase"/>
</dbReference>
<evidence type="ECO:0000256" key="2">
    <source>
        <dbReference type="ARBA" id="ARBA00023002"/>
    </source>
</evidence>
<dbReference type="InterPro" id="IPR002563">
    <property type="entry name" value="Flavin_Rdtase-like_dom"/>
</dbReference>
<evidence type="ECO:0000313" key="4">
    <source>
        <dbReference type="EMBL" id="SON55668.1"/>
    </source>
</evidence>
<keyword evidence="5" id="KW-1185">Reference proteome</keyword>
<accession>A0A2C9D696</accession>
<feature type="domain" description="Flavin reductase like" evidence="3">
    <location>
        <begin position="17"/>
        <end position="164"/>
    </location>
</feature>
<dbReference type="GO" id="GO:0042602">
    <property type="term" value="F:riboflavin reductase (NADPH) activity"/>
    <property type="evidence" value="ECO:0007669"/>
    <property type="project" value="TreeGrafter"/>
</dbReference>
<comment type="similarity">
    <text evidence="1">Belongs to the non-flavoprotein flavin reductase family.</text>
</comment>
<dbReference type="EMBL" id="LT960614">
    <property type="protein sequence ID" value="SON55668.1"/>
    <property type="molecule type" value="Genomic_DNA"/>
</dbReference>
<organism evidence="4 5">
    <name type="scientific">Hartmannibacter diazotrophicus</name>
    <dbReference type="NCBI Taxonomy" id="1482074"/>
    <lineage>
        <taxon>Bacteria</taxon>
        <taxon>Pseudomonadati</taxon>
        <taxon>Pseudomonadota</taxon>
        <taxon>Alphaproteobacteria</taxon>
        <taxon>Hyphomicrobiales</taxon>
        <taxon>Pleomorphomonadaceae</taxon>
        <taxon>Hartmannibacter</taxon>
    </lineage>
</organism>
<dbReference type="EC" id="1.5.1.42" evidence="4"/>
<reference evidence="5" key="1">
    <citation type="submission" date="2017-09" db="EMBL/GenBank/DDBJ databases">
        <title>Genome sequence of Nannocystis excedens DSM 71.</title>
        <authorList>
            <person name="Blom J."/>
        </authorList>
    </citation>
    <scope>NUCLEOTIDE SEQUENCE [LARGE SCALE GENOMIC DNA]</scope>
    <source>
        <strain evidence="5">type strain: E19</strain>
    </source>
</reference>
<dbReference type="OrthoDB" id="9792858at2"/>
<dbReference type="Pfam" id="PF01613">
    <property type="entry name" value="Flavin_Reduct"/>
    <property type="match status" value="1"/>
</dbReference>
<name>A0A2C9D696_9HYPH</name>
<protein>
    <submittedName>
        <fullName evidence="4">FMN reductase (NADH) NtaB</fullName>
        <ecNumber evidence="4">1.5.1.42</ecNumber>
    </submittedName>
</protein>
<dbReference type="GO" id="GO:0052874">
    <property type="term" value="F:FMN reductase (NADH) activity"/>
    <property type="evidence" value="ECO:0007669"/>
    <property type="project" value="UniProtKB-EC"/>
</dbReference>
<gene>
    <name evidence="4" type="primary">ntaB</name>
    <name evidence="4" type="ORF">HDIA_2127</name>
</gene>
<evidence type="ECO:0000259" key="3">
    <source>
        <dbReference type="SMART" id="SM00903"/>
    </source>
</evidence>
<dbReference type="PANTHER" id="PTHR30466:SF11">
    <property type="entry name" value="FLAVIN-DEPENDENT MONOOXYGENASE, REDUCTASE SUBUNIT HSAB"/>
    <property type="match status" value="1"/>
</dbReference>
<dbReference type="PANTHER" id="PTHR30466">
    <property type="entry name" value="FLAVIN REDUCTASE"/>
    <property type="match status" value="1"/>
</dbReference>
<sequence length="169" mass="17342">MNDMPAKIDPGTFWRTLGARAIGMTIVTTKGEDGPAGFLGLSAAHVTADPATMLVSIDKKTSALAGVLSSQCFAVNFLDADAGHVSDAFGGKSGLSGADRFVEGEWTALETGAPVYGQALGAFDCVVEDVIERGNISIVIGKVVAASSRADGEPLLFFRGKVMKGFAAA</sequence>
<keyword evidence="2 4" id="KW-0560">Oxidoreductase</keyword>
<dbReference type="AlphaFoldDB" id="A0A2C9D696"/>
<dbReference type="Proteomes" id="UP000223606">
    <property type="component" value="Chromosome 1"/>
</dbReference>
<dbReference type="SMART" id="SM00903">
    <property type="entry name" value="Flavin_Reduct"/>
    <property type="match status" value="1"/>
</dbReference>
<dbReference type="SUPFAM" id="SSF50475">
    <property type="entry name" value="FMN-binding split barrel"/>
    <property type="match status" value="1"/>
</dbReference>
<dbReference type="InterPro" id="IPR012349">
    <property type="entry name" value="Split_barrel_FMN-bd"/>
</dbReference>
<dbReference type="RefSeq" id="WP_099556143.1">
    <property type="nucleotide sequence ID" value="NZ_LT960614.1"/>
</dbReference>
<dbReference type="Gene3D" id="2.30.110.10">
    <property type="entry name" value="Electron Transport, Fmn-binding Protein, Chain A"/>
    <property type="match status" value="1"/>
</dbReference>
<dbReference type="GO" id="GO:0010181">
    <property type="term" value="F:FMN binding"/>
    <property type="evidence" value="ECO:0007669"/>
    <property type="project" value="InterPro"/>
</dbReference>